<gene>
    <name evidence="1" type="ORF">IAA67_03230</name>
</gene>
<name>A0A9D0Z553_9FIRM</name>
<protein>
    <submittedName>
        <fullName evidence="1">Uncharacterized protein</fullName>
    </submittedName>
</protein>
<comment type="caution">
    <text evidence="1">The sequence shown here is derived from an EMBL/GenBank/DDBJ whole genome shotgun (WGS) entry which is preliminary data.</text>
</comment>
<dbReference type="EMBL" id="DVFN01000051">
    <property type="protein sequence ID" value="HIQ69329.1"/>
    <property type="molecule type" value="Genomic_DNA"/>
</dbReference>
<accession>A0A9D0Z553</accession>
<sequence>MNQVDLCEAIASKIAALWPDRMIYRDFCPADFQRPSSFLYVTEAGFTSAGIAVVLWNVETELELFCSTDDYDEQSTEELRQNQAAVLEAFGAPHLIVGDRAVQISTVADGSGPGVAYIRFTASWYDQRPGYHDIHDPDDPVTKATPLMEDYALRVNSEEGESYGA</sequence>
<dbReference type="AlphaFoldDB" id="A0A9D0Z553"/>
<organism evidence="1 2">
    <name type="scientific">Candidatus Avoscillospira stercorigallinarum</name>
    <dbReference type="NCBI Taxonomy" id="2840708"/>
    <lineage>
        <taxon>Bacteria</taxon>
        <taxon>Bacillati</taxon>
        <taxon>Bacillota</taxon>
        <taxon>Clostridia</taxon>
        <taxon>Eubacteriales</taxon>
        <taxon>Oscillospiraceae</taxon>
        <taxon>Oscillospiraceae incertae sedis</taxon>
        <taxon>Candidatus Avoscillospira</taxon>
    </lineage>
</organism>
<reference evidence="1" key="2">
    <citation type="journal article" date="2021" name="PeerJ">
        <title>Extensive microbial diversity within the chicken gut microbiome revealed by metagenomics and culture.</title>
        <authorList>
            <person name="Gilroy R."/>
            <person name="Ravi A."/>
            <person name="Getino M."/>
            <person name="Pursley I."/>
            <person name="Horton D.L."/>
            <person name="Alikhan N.F."/>
            <person name="Baker D."/>
            <person name="Gharbi K."/>
            <person name="Hall N."/>
            <person name="Watson M."/>
            <person name="Adriaenssens E.M."/>
            <person name="Foster-Nyarko E."/>
            <person name="Jarju S."/>
            <person name="Secka A."/>
            <person name="Antonio M."/>
            <person name="Oren A."/>
            <person name="Chaudhuri R.R."/>
            <person name="La Ragione R."/>
            <person name="Hildebrand F."/>
            <person name="Pallen M.J."/>
        </authorList>
    </citation>
    <scope>NUCLEOTIDE SEQUENCE</scope>
    <source>
        <strain evidence="1">ChiSjej2B20-13462</strain>
    </source>
</reference>
<evidence type="ECO:0000313" key="2">
    <source>
        <dbReference type="Proteomes" id="UP000886874"/>
    </source>
</evidence>
<evidence type="ECO:0000313" key="1">
    <source>
        <dbReference type="EMBL" id="HIQ69329.1"/>
    </source>
</evidence>
<proteinExistence type="predicted"/>
<dbReference type="Proteomes" id="UP000886874">
    <property type="component" value="Unassembled WGS sequence"/>
</dbReference>
<reference evidence="1" key="1">
    <citation type="submission" date="2020-10" db="EMBL/GenBank/DDBJ databases">
        <authorList>
            <person name="Gilroy R."/>
        </authorList>
    </citation>
    <scope>NUCLEOTIDE SEQUENCE</scope>
    <source>
        <strain evidence="1">ChiSjej2B20-13462</strain>
    </source>
</reference>